<dbReference type="InterPro" id="IPR058031">
    <property type="entry name" value="AAA_lid_NorR"/>
</dbReference>
<gene>
    <name evidence="20" type="ORF">CKO40_20925</name>
</gene>
<evidence type="ECO:0000256" key="1">
    <source>
        <dbReference type="ARBA" id="ARBA00004496"/>
    </source>
</evidence>
<dbReference type="GO" id="GO:0000160">
    <property type="term" value="P:phosphorelay signal transduction system"/>
    <property type="evidence" value="ECO:0007669"/>
    <property type="project" value="UniProtKB-KW"/>
</dbReference>
<evidence type="ECO:0000256" key="2">
    <source>
        <dbReference type="ARBA" id="ARBA00019059"/>
    </source>
</evidence>
<dbReference type="InterPro" id="IPR003593">
    <property type="entry name" value="AAA+_ATPase"/>
</dbReference>
<dbReference type="GO" id="GO:0005737">
    <property type="term" value="C:cytoplasm"/>
    <property type="evidence" value="ECO:0007669"/>
    <property type="project" value="UniProtKB-SubCell"/>
</dbReference>
<keyword evidence="5 16" id="KW-0597">Phosphoprotein</keyword>
<dbReference type="PANTHER" id="PTHR32071:SF95">
    <property type="entry name" value="DNA-BINDING TRANSCRIPTIONAL REGULATOR NTRC"/>
    <property type="match status" value="1"/>
</dbReference>
<dbReference type="GO" id="GO:0043565">
    <property type="term" value="F:sequence-specific DNA binding"/>
    <property type="evidence" value="ECO:0007669"/>
    <property type="project" value="InterPro"/>
</dbReference>
<dbReference type="PROSITE" id="PS00675">
    <property type="entry name" value="SIGMA54_INTERACT_1"/>
    <property type="match status" value="1"/>
</dbReference>
<evidence type="ECO:0000256" key="11">
    <source>
        <dbReference type="ARBA" id="ARBA00023159"/>
    </source>
</evidence>
<dbReference type="PANTHER" id="PTHR32071">
    <property type="entry name" value="TRANSCRIPTIONAL REGULATORY PROTEIN"/>
    <property type="match status" value="1"/>
</dbReference>
<evidence type="ECO:0000256" key="15">
    <source>
        <dbReference type="ARBA" id="ARBA00031910"/>
    </source>
</evidence>
<dbReference type="Pfam" id="PF25601">
    <property type="entry name" value="AAA_lid_14"/>
    <property type="match status" value="1"/>
</dbReference>
<evidence type="ECO:0000256" key="13">
    <source>
        <dbReference type="ARBA" id="ARBA00023231"/>
    </source>
</evidence>
<dbReference type="InterPro" id="IPR002197">
    <property type="entry name" value="HTH_Fis"/>
</dbReference>
<dbReference type="SUPFAM" id="SSF52540">
    <property type="entry name" value="P-loop containing nucleoside triphosphate hydrolases"/>
    <property type="match status" value="1"/>
</dbReference>
<keyword evidence="11" id="KW-0010">Activator</keyword>
<feature type="modified residue" description="4-aspartylphosphate" evidence="16">
    <location>
        <position position="72"/>
    </location>
</feature>
<keyword evidence="21" id="KW-1185">Reference proteome</keyword>
<evidence type="ECO:0000256" key="17">
    <source>
        <dbReference type="SAM" id="MobiDB-lite"/>
    </source>
</evidence>
<reference evidence="20" key="2">
    <citation type="journal article" date="2020" name="Microorganisms">
        <title>Osmotic Adaptation and Compatible Solute Biosynthesis of Phototrophic Bacteria as Revealed from Genome Analyses.</title>
        <authorList>
            <person name="Imhoff J.F."/>
            <person name="Rahn T."/>
            <person name="Kunzel S."/>
            <person name="Keller A."/>
            <person name="Neulinger S.C."/>
        </authorList>
    </citation>
    <scope>NUCLEOTIDE SEQUENCE</scope>
    <source>
        <strain evidence="20">DSM 11080</strain>
    </source>
</reference>
<dbReference type="PROSITE" id="PS50045">
    <property type="entry name" value="SIGMA54_INTERACT_4"/>
    <property type="match status" value="1"/>
</dbReference>
<dbReference type="Pfam" id="PF02954">
    <property type="entry name" value="HTH_8"/>
    <property type="match status" value="1"/>
</dbReference>
<reference evidence="20" key="1">
    <citation type="submission" date="2017-08" db="EMBL/GenBank/DDBJ databases">
        <authorList>
            <person name="Imhoff J.F."/>
            <person name="Rahn T."/>
            <person name="Kuenzel S."/>
            <person name="Neulinger S.C."/>
        </authorList>
    </citation>
    <scope>NUCLEOTIDE SEQUENCE</scope>
    <source>
        <strain evidence="20">DSM 11080</strain>
    </source>
</reference>
<dbReference type="SMART" id="SM00382">
    <property type="entry name" value="AAA"/>
    <property type="match status" value="1"/>
</dbReference>
<feature type="domain" description="Response regulatory" evidence="19">
    <location>
        <begin position="4"/>
        <end position="137"/>
    </location>
</feature>
<dbReference type="Gene3D" id="3.40.50.2300">
    <property type="match status" value="1"/>
</dbReference>
<keyword evidence="12" id="KW-0804">Transcription</keyword>
<evidence type="ECO:0000313" key="21">
    <source>
        <dbReference type="Proteomes" id="UP001296776"/>
    </source>
</evidence>
<keyword evidence="13" id="KW-0535">Nitrogen fixation</keyword>
<keyword evidence="3" id="KW-0963">Cytoplasm</keyword>
<evidence type="ECO:0000256" key="3">
    <source>
        <dbReference type="ARBA" id="ARBA00022490"/>
    </source>
</evidence>
<evidence type="ECO:0000256" key="7">
    <source>
        <dbReference type="ARBA" id="ARBA00022840"/>
    </source>
</evidence>
<keyword evidence="6" id="KW-0547">Nucleotide-binding</keyword>
<keyword evidence="7" id="KW-0067">ATP-binding</keyword>
<evidence type="ECO:0000256" key="9">
    <source>
        <dbReference type="ARBA" id="ARBA00023015"/>
    </source>
</evidence>
<dbReference type="Gene3D" id="1.10.10.60">
    <property type="entry name" value="Homeodomain-like"/>
    <property type="match status" value="1"/>
</dbReference>
<dbReference type="GO" id="GO:0005524">
    <property type="term" value="F:ATP binding"/>
    <property type="evidence" value="ECO:0007669"/>
    <property type="project" value="UniProtKB-KW"/>
</dbReference>
<comment type="subcellular location">
    <subcellularLocation>
        <location evidence="1">Cytoplasm</location>
    </subcellularLocation>
</comment>
<dbReference type="FunFam" id="3.40.50.300:FF:000006">
    <property type="entry name" value="DNA-binding transcriptional regulator NtrC"/>
    <property type="match status" value="1"/>
</dbReference>
<keyword evidence="4" id="KW-0678">Repressor</keyword>
<keyword evidence="10" id="KW-0238">DNA-binding</keyword>
<evidence type="ECO:0000313" key="20">
    <source>
        <dbReference type="EMBL" id="MBK1706933.1"/>
    </source>
</evidence>
<dbReference type="AlphaFoldDB" id="A0AAJ0U835"/>
<evidence type="ECO:0000259" key="18">
    <source>
        <dbReference type="PROSITE" id="PS50045"/>
    </source>
</evidence>
<accession>A0AAJ0U835</accession>
<feature type="region of interest" description="Disordered" evidence="17">
    <location>
        <begin position="144"/>
        <end position="163"/>
    </location>
</feature>
<dbReference type="PROSITE" id="PS00688">
    <property type="entry name" value="SIGMA54_INTERACT_3"/>
    <property type="match status" value="1"/>
</dbReference>
<dbReference type="CDD" id="cd00156">
    <property type="entry name" value="REC"/>
    <property type="match status" value="1"/>
</dbReference>
<feature type="region of interest" description="Disordered" evidence="17">
    <location>
        <begin position="415"/>
        <end position="441"/>
    </location>
</feature>
<evidence type="ECO:0000256" key="5">
    <source>
        <dbReference type="ARBA" id="ARBA00022553"/>
    </source>
</evidence>
<name>A0AAJ0U835_9GAMM</name>
<dbReference type="SUPFAM" id="SSF46689">
    <property type="entry name" value="Homeodomain-like"/>
    <property type="match status" value="1"/>
</dbReference>
<dbReference type="InterPro" id="IPR025944">
    <property type="entry name" value="Sigma_54_int_dom_CS"/>
</dbReference>
<evidence type="ECO:0000256" key="10">
    <source>
        <dbReference type="ARBA" id="ARBA00023125"/>
    </source>
</evidence>
<evidence type="ECO:0000256" key="12">
    <source>
        <dbReference type="ARBA" id="ARBA00023163"/>
    </source>
</evidence>
<evidence type="ECO:0000256" key="16">
    <source>
        <dbReference type="PROSITE-ProRule" id="PRU00169"/>
    </source>
</evidence>
<dbReference type="PROSITE" id="PS50110">
    <property type="entry name" value="RESPONSE_REGULATORY"/>
    <property type="match status" value="1"/>
</dbReference>
<evidence type="ECO:0000256" key="6">
    <source>
        <dbReference type="ARBA" id="ARBA00022741"/>
    </source>
</evidence>
<feature type="domain" description="Sigma-54 factor interaction" evidence="18">
    <location>
        <begin position="164"/>
        <end position="392"/>
    </location>
</feature>
<comment type="caution">
    <text evidence="20">The sequence shown here is derived from an EMBL/GenBank/DDBJ whole genome shotgun (WGS) entry which is preliminary data.</text>
</comment>
<dbReference type="CDD" id="cd00009">
    <property type="entry name" value="AAA"/>
    <property type="match status" value="1"/>
</dbReference>
<dbReference type="Proteomes" id="UP001296776">
    <property type="component" value="Unassembled WGS sequence"/>
</dbReference>
<dbReference type="Pfam" id="PF00072">
    <property type="entry name" value="Response_reg"/>
    <property type="match status" value="1"/>
</dbReference>
<organism evidence="20 21">
    <name type="scientific">Halochromatium glycolicum</name>
    <dbReference type="NCBI Taxonomy" id="85075"/>
    <lineage>
        <taxon>Bacteria</taxon>
        <taxon>Pseudomonadati</taxon>
        <taxon>Pseudomonadota</taxon>
        <taxon>Gammaproteobacteria</taxon>
        <taxon>Chromatiales</taxon>
        <taxon>Chromatiaceae</taxon>
        <taxon>Halochromatium</taxon>
    </lineage>
</organism>
<proteinExistence type="predicted"/>
<dbReference type="GO" id="GO:0006355">
    <property type="term" value="P:regulation of DNA-templated transcription"/>
    <property type="evidence" value="ECO:0007669"/>
    <property type="project" value="InterPro"/>
</dbReference>
<feature type="compositionally biased region" description="Low complexity" evidence="17">
    <location>
        <begin position="421"/>
        <end position="441"/>
    </location>
</feature>
<evidence type="ECO:0000256" key="4">
    <source>
        <dbReference type="ARBA" id="ARBA00022491"/>
    </source>
</evidence>
<dbReference type="Gene3D" id="3.40.50.300">
    <property type="entry name" value="P-loop containing nucleotide triphosphate hydrolases"/>
    <property type="match status" value="1"/>
</dbReference>
<dbReference type="InterPro" id="IPR001789">
    <property type="entry name" value="Sig_transdc_resp-reg_receiver"/>
</dbReference>
<dbReference type="EMBL" id="NRSJ01000056">
    <property type="protein sequence ID" value="MBK1706933.1"/>
    <property type="molecule type" value="Genomic_DNA"/>
</dbReference>
<keyword evidence="9" id="KW-0805">Transcription regulation</keyword>
<dbReference type="InterPro" id="IPR009057">
    <property type="entry name" value="Homeodomain-like_sf"/>
</dbReference>
<sequence>MTRRLLIIEDDPALSQMLEMHFEDLGFEVLRADRAQSGLETLRAAGSDSGSHIGSQTGSHIGSGRVDLVLLDQQLPDGLGSELIGPLLESDPTLPILMMTGKHDLELAIEAIQNGAADFVHKPINTEELQQTVERLLREREAAVDDAAGAQQETTPTAEAPRDLIGRSDAMLTVSKAIARSARSNATVLISGESGTGKEVVARLIHQHSGRSGPFIAVNCAAIVDTLLESELFGHEKGAFTGAHSRKPGRFEQASDGTLFLDEIGELAPNLQAKLLRALQERVFERVGGSEPISTDARVIAATNRDLLAEAAAGRFREDLVYRLNVIQIRMPPLRERLEDIPLLVDGLLVRIAERLERPCPRITDQALQRLSAHDWPGNVRELENLLTQALLQARHHTITPELLALADEARGGDDATSIRAGHAGSSESAPGSAAGPHPAAAAADATLALRSLDEVAAEHIQRVLAHTNGHKGHTCEILGISRPALDRKIEKYGLQVPER</sequence>
<dbReference type="InterPro" id="IPR002078">
    <property type="entry name" value="Sigma_54_int"/>
</dbReference>
<dbReference type="InterPro" id="IPR025662">
    <property type="entry name" value="Sigma_54_int_dom_ATP-bd_1"/>
</dbReference>
<dbReference type="Gene3D" id="1.10.8.60">
    <property type="match status" value="1"/>
</dbReference>
<dbReference type="SUPFAM" id="SSF52172">
    <property type="entry name" value="CheY-like"/>
    <property type="match status" value="1"/>
</dbReference>
<dbReference type="InterPro" id="IPR027417">
    <property type="entry name" value="P-loop_NTPase"/>
</dbReference>
<dbReference type="SMART" id="SM00448">
    <property type="entry name" value="REC"/>
    <property type="match status" value="1"/>
</dbReference>
<keyword evidence="8" id="KW-0902">Two-component regulatory system</keyword>
<dbReference type="InterPro" id="IPR011006">
    <property type="entry name" value="CheY-like_superfamily"/>
</dbReference>
<dbReference type="RefSeq" id="WP_200348406.1">
    <property type="nucleotide sequence ID" value="NZ_NRSJ01000056.1"/>
</dbReference>
<evidence type="ECO:0000259" key="19">
    <source>
        <dbReference type="PROSITE" id="PS50110"/>
    </source>
</evidence>
<dbReference type="Pfam" id="PF00158">
    <property type="entry name" value="Sigma54_activat"/>
    <property type="match status" value="1"/>
</dbReference>
<protein>
    <recommendedName>
        <fullName evidence="2">DNA-binding transcriptional regulator NtrC</fullName>
    </recommendedName>
    <alternativeName>
        <fullName evidence="14">Nitrogen regulation protein NR(I)</fullName>
    </alternativeName>
    <alternativeName>
        <fullName evidence="15">Nitrogen regulator I</fullName>
    </alternativeName>
</protein>
<evidence type="ECO:0000256" key="8">
    <source>
        <dbReference type="ARBA" id="ARBA00023012"/>
    </source>
</evidence>
<evidence type="ECO:0000256" key="14">
    <source>
        <dbReference type="ARBA" id="ARBA00029881"/>
    </source>
</evidence>